<feature type="transmembrane region" description="Helical" evidence="8">
    <location>
        <begin position="194"/>
        <end position="216"/>
    </location>
</feature>
<dbReference type="RefSeq" id="WP_254164467.1">
    <property type="nucleotide sequence ID" value="NZ_JANAFB010000002.1"/>
</dbReference>
<dbReference type="GO" id="GO:0022857">
    <property type="term" value="F:transmembrane transporter activity"/>
    <property type="evidence" value="ECO:0007669"/>
    <property type="project" value="InterPro"/>
</dbReference>
<evidence type="ECO:0000256" key="6">
    <source>
        <dbReference type="ARBA" id="ARBA00022989"/>
    </source>
</evidence>
<comment type="subcellular location">
    <subcellularLocation>
        <location evidence="1">Cell membrane</location>
        <topology evidence="1">Multi-pass membrane protein</topology>
    </subcellularLocation>
</comment>
<evidence type="ECO:0000256" key="3">
    <source>
        <dbReference type="ARBA" id="ARBA00022448"/>
    </source>
</evidence>
<keyword evidence="4" id="KW-1003">Cell membrane</keyword>
<sequence>MQPRTRPRTTLWIGLTASLALLLLACLLSLFVGSGQIAPGIVWQALWSPERLIDHSTIRDVRIPRTVLAVLVGAALGVSGALAQAVTRNPLGDPGILGVNAGAGLAIALGVAILGVTSIDQYLWIGFLGALIAAVMVYAIAARAPGGITPVRLTLVGVALSAVFLGASQSLALLRPHVFDQMRFWGAGSLADRPPGTVGTILPFIAVALVVGVLCARSLNALALGDDVARSVGVHVGTLRVVVVVVVTVLCGAATAAAGPISFIGLMVPHAVRFLTGPDQRWILIFSLILAPVLLLAADILGRVVVIPAELQAGIMTAFIGAPVLIVLVRRAGRRSL</sequence>
<evidence type="ECO:0000256" key="7">
    <source>
        <dbReference type="ARBA" id="ARBA00023136"/>
    </source>
</evidence>
<dbReference type="Gene3D" id="1.10.3470.10">
    <property type="entry name" value="ABC transporter involved in vitamin B12 uptake, BtuC"/>
    <property type="match status" value="1"/>
</dbReference>
<keyword evidence="10" id="KW-1185">Reference proteome</keyword>
<comment type="similarity">
    <text evidence="2">Belongs to the binding-protein-dependent transport system permease family. FecCD subfamily.</text>
</comment>
<accession>A0A9X2HAL9</accession>
<keyword evidence="3" id="KW-0813">Transport</keyword>
<dbReference type="CDD" id="cd06550">
    <property type="entry name" value="TM_ABC_iron-siderophores_like"/>
    <property type="match status" value="1"/>
</dbReference>
<feature type="transmembrane region" description="Helical" evidence="8">
    <location>
        <begin position="153"/>
        <end position="174"/>
    </location>
</feature>
<feature type="transmembrane region" description="Helical" evidence="8">
    <location>
        <begin position="122"/>
        <end position="141"/>
    </location>
</feature>
<reference evidence="9" key="1">
    <citation type="submission" date="2022-06" db="EMBL/GenBank/DDBJ databases">
        <title>Rothia sp. isolated from sandalwood seedling.</title>
        <authorList>
            <person name="Tuikhar N."/>
            <person name="Kirdat K."/>
            <person name="Thorat V."/>
            <person name="Swetha P."/>
            <person name="Padma S."/>
            <person name="Sundararaj R."/>
            <person name="Yadav A."/>
        </authorList>
    </citation>
    <scope>NUCLEOTIDE SEQUENCE</scope>
    <source>
        <strain evidence="9">AR01</strain>
    </source>
</reference>
<feature type="transmembrane region" description="Helical" evidence="8">
    <location>
        <begin position="282"/>
        <end position="305"/>
    </location>
</feature>
<evidence type="ECO:0000256" key="2">
    <source>
        <dbReference type="ARBA" id="ARBA00007935"/>
    </source>
</evidence>
<feature type="transmembrane region" description="Helical" evidence="8">
    <location>
        <begin position="311"/>
        <end position="329"/>
    </location>
</feature>
<dbReference type="InterPro" id="IPR000522">
    <property type="entry name" value="ABC_transptr_permease_BtuC"/>
</dbReference>
<keyword evidence="6 8" id="KW-1133">Transmembrane helix</keyword>
<keyword evidence="5 8" id="KW-0812">Transmembrane</keyword>
<evidence type="ECO:0000313" key="10">
    <source>
        <dbReference type="Proteomes" id="UP001139502"/>
    </source>
</evidence>
<keyword evidence="7 8" id="KW-0472">Membrane</keyword>
<dbReference type="SUPFAM" id="SSF81345">
    <property type="entry name" value="ABC transporter involved in vitamin B12 uptake, BtuC"/>
    <property type="match status" value="1"/>
</dbReference>
<gene>
    <name evidence="9" type="ORF">NBM05_01180</name>
</gene>
<dbReference type="GO" id="GO:0005886">
    <property type="term" value="C:plasma membrane"/>
    <property type="evidence" value="ECO:0007669"/>
    <property type="project" value="UniProtKB-SubCell"/>
</dbReference>
<feature type="transmembrane region" description="Helical" evidence="8">
    <location>
        <begin position="63"/>
        <end position="83"/>
    </location>
</feature>
<evidence type="ECO:0000313" key="9">
    <source>
        <dbReference type="EMBL" id="MCP3424680.1"/>
    </source>
</evidence>
<evidence type="ECO:0000256" key="4">
    <source>
        <dbReference type="ARBA" id="ARBA00022475"/>
    </source>
</evidence>
<dbReference type="InterPro" id="IPR037294">
    <property type="entry name" value="ABC_BtuC-like"/>
</dbReference>
<evidence type="ECO:0000256" key="5">
    <source>
        <dbReference type="ARBA" id="ARBA00022692"/>
    </source>
</evidence>
<name>A0A9X2HAL9_9MICC</name>
<organism evidence="9 10">
    <name type="scientific">Rothia santali</name>
    <dbReference type="NCBI Taxonomy" id="2949643"/>
    <lineage>
        <taxon>Bacteria</taxon>
        <taxon>Bacillati</taxon>
        <taxon>Actinomycetota</taxon>
        <taxon>Actinomycetes</taxon>
        <taxon>Micrococcales</taxon>
        <taxon>Micrococcaceae</taxon>
        <taxon>Rothia</taxon>
    </lineage>
</organism>
<proteinExistence type="inferred from homology"/>
<dbReference type="FunFam" id="1.10.3470.10:FF:000001">
    <property type="entry name" value="Vitamin B12 ABC transporter permease BtuC"/>
    <property type="match status" value="1"/>
</dbReference>
<dbReference type="PANTHER" id="PTHR30472">
    <property type="entry name" value="FERRIC ENTEROBACTIN TRANSPORT SYSTEM PERMEASE PROTEIN"/>
    <property type="match status" value="1"/>
</dbReference>
<evidence type="ECO:0000256" key="8">
    <source>
        <dbReference type="SAM" id="Phobius"/>
    </source>
</evidence>
<evidence type="ECO:0000256" key="1">
    <source>
        <dbReference type="ARBA" id="ARBA00004651"/>
    </source>
</evidence>
<dbReference type="PANTHER" id="PTHR30472:SF1">
    <property type="entry name" value="FE(3+) DICITRATE TRANSPORT SYSTEM PERMEASE PROTEIN FECC-RELATED"/>
    <property type="match status" value="1"/>
</dbReference>
<dbReference type="Proteomes" id="UP001139502">
    <property type="component" value="Unassembled WGS sequence"/>
</dbReference>
<dbReference type="PROSITE" id="PS51257">
    <property type="entry name" value="PROKAR_LIPOPROTEIN"/>
    <property type="match status" value="1"/>
</dbReference>
<dbReference type="AlphaFoldDB" id="A0A9X2HAL9"/>
<comment type="caution">
    <text evidence="9">The sequence shown here is derived from an EMBL/GenBank/DDBJ whole genome shotgun (WGS) entry which is preliminary data.</text>
</comment>
<feature type="transmembrane region" description="Helical" evidence="8">
    <location>
        <begin position="95"/>
        <end position="116"/>
    </location>
</feature>
<dbReference type="EMBL" id="JANAFB010000002">
    <property type="protein sequence ID" value="MCP3424680.1"/>
    <property type="molecule type" value="Genomic_DNA"/>
</dbReference>
<dbReference type="Pfam" id="PF01032">
    <property type="entry name" value="FecCD"/>
    <property type="match status" value="1"/>
</dbReference>
<protein>
    <submittedName>
        <fullName evidence="9">Iron chelate uptake ABC transporter family permease subunit</fullName>
    </submittedName>
</protein>
<dbReference type="GO" id="GO:0033214">
    <property type="term" value="P:siderophore-iron import into cell"/>
    <property type="evidence" value="ECO:0007669"/>
    <property type="project" value="TreeGrafter"/>
</dbReference>